<gene>
    <name evidence="1" type="ORF">JW646_01715</name>
</gene>
<dbReference type="RefSeq" id="WP_228416344.1">
    <property type="nucleotide sequence ID" value="NZ_CP081135.1"/>
</dbReference>
<organism evidence="1 2">
    <name type="scientific">Terrisporobacter hibernicus</name>
    <dbReference type="NCBI Taxonomy" id="2813371"/>
    <lineage>
        <taxon>Bacteria</taxon>
        <taxon>Bacillati</taxon>
        <taxon>Bacillota</taxon>
        <taxon>Clostridia</taxon>
        <taxon>Peptostreptococcales</taxon>
        <taxon>Peptostreptococcaceae</taxon>
        <taxon>Terrisporobacter</taxon>
    </lineage>
</organism>
<dbReference type="EMBL" id="CP081135">
    <property type="protein sequence ID" value="UEL48194.1"/>
    <property type="molecule type" value="Genomic_DNA"/>
</dbReference>
<sequence length="183" mass="21380">MKKISIISLIIVLILLISGCNKENDLWYGEVEGNKYINKKFSFEMDIPNEWKVNEDIENMNEEVNNLEEVTICIMSSKFSNEGIKVDKHLVIGEGMSIRVINKDEKINDYIDKVYNIDFGDDSVNIQNIETKDVNGKEFTIIEFKNNIIYLIKIENKIFDFNTVYLNDSQKEIMRAMNSIKFK</sequence>
<dbReference type="KEGG" id="tem:JW646_01715"/>
<evidence type="ECO:0000313" key="2">
    <source>
        <dbReference type="Proteomes" id="UP001198983"/>
    </source>
</evidence>
<proteinExistence type="predicted"/>
<reference evidence="1 2" key="1">
    <citation type="journal article" date="2023" name="Int. J. Syst. Evol. Microbiol.">
        <title>Terrisporobacter hibernicus sp. nov., isolated from bovine faeces in Northern Ireland.</title>
        <authorList>
            <person name="Mitchell M."/>
            <person name="Nguyen S.V."/>
            <person name="Connor M."/>
            <person name="Fairley D.J."/>
            <person name="Donoghue O."/>
            <person name="Marshall H."/>
            <person name="Koolman L."/>
            <person name="McMullan G."/>
            <person name="Schaffer K.E."/>
            <person name="McGrath J.W."/>
            <person name="Fanning S."/>
        </authorList>
    </citation>
    <scope>NUCLEOTIDE SEQUENCE [LARGE SCALE GENOMIC DNA]</scope>
    <source>
        <strain evidence="1 2">MCA3</strain>
    </source>
</reference>
<dbReference type="PROSITE" id="PS51257">
    <property type="entry name" value="PROKAR_LIPOPROTEIN"/>
    <property type="match status" value="1"/>
</dbReference>
<evidence type="ECO:0008006" key="3">
    <source>
        <dbReference type="Google" id="ProtNLM"/>
    </source>
</evidence>
<keyword evidence="2" id="KW-1185">Reference proteome</keyword>
<accession>A0AAX2ZFS6</accession>
<name>A0AAX2ZFS6_9FIRM</name>
<dbReference type="AlphaFoldDB" id="A0AAX2ZFS6"/>
<dbReference type="Proteomes" id="UP001198983">
    <property type="component" value="Chromosome"/>
</dbReference>
<evidence type="ECO:0000313" key="1">
    <source>
        <dbReference type="EMBL" id="UEL48194.1"/>
    </source>
</evidence>
<protein>
    <recommendedName>
        <fullName evidence="3">Lipoprotein</fullName>
    </recommendedName>
</protein>